<evidence type="ECO:0000313" key="4">
    <source>
        <dbReference type="Proteomes" id="UP000269883"/>
    </source>
</evidence>
<dbReference type="SUPFAM" id="SSF101498">
    <property type="entry name" value="Anti-sigma factor FlgM"/>
    <property type="match status" value="1"/>
</dbReference>
<dbReference type="EMBL" id="AP017378">
    <property type="protein sequence ID" value="BBD06945.1"/>
    <property type="molecule type" value="Genomic_DNA"/>
</dbReference>
<dbReference type="Proteomes" id="UP000269883">
    <property type="component" value="Chromosome"/>
</dbReference>
<protein>
    <recommendedName>
        <fullName evidence="2">Anti-sigma-28 factor FlgM C-terminal domain-containing protein</fullName>
    </recommendedName>
</protein>
<name>A0A2Z6AUS3_9BACT</name>
<evidence type="ECO:0000259" key="2">
    <source>
        <dbReference type="Pfam" id="PF04316"/>
    </source>
</evidence>
<evidence type="ECO:0000313" key="3">
    <source>
        <dbReference type="EMBL" id="BBD06945.1"/>
    </source>
</evidence>
<dbReference type="Pfam" id="PF04316">
    <property type="entry name" value="FlgM"/>
    <property type="match status" value="1"/>
</dbReference>
<feature type="compositionally biased region" description="Basic and acidic residues" evidence="1">
    <location>
        <begin position="9"/>
        <end position="23"/>
    </location>
</feature>
<dbReference type="InterPro" id="IPR035890">
    <property type="entry name" value="Anti-sigma-28_factor_FlgM_sf"/>
</dbReference>
<dbReference type="KEGG" id="dfl:DFE_0219"/>
<reference evidence="3 4" key="1">
    <citation type="journal article" date="2018" name="Sci. Adv.">
        <title>Multi-heme cytochromes provide a pathway for survival in energy-limited environments.</title>
        <authorList>
            <person name="Deng X."/>
            <person name="Dohmae N."/>
            <person name="Nealson K.H."/>
            <person name="Hashimoto K."/>
            <person name="Okamoto A."/>
        </authorList>
    </citation>
    <scope>NUCLEOTIDE SEQUENCE [LARGE SCALE GENOMIC DNA]</scope>
    <source>
        <strain evidence="3 4">IS5</strain>
    </source>
</reference>
<organism evidence="3 4">
    <name type="scientific">Desulfovibrio ferrophilus</name>
    <dbReference type="NCBI Taxonomy" id="241368"/>
    <lineage>
        <taxon>Bacteria</taxon>
        <taxon>Pseudomonadati</taxon>
        <taxon>Thermodesulfobacteriota</taxon>
        <taxon>Desulfovibrionia</taxon>
        <taxon>Desulfovibrionales</taxon>
        <taxon>Desulfovibrionaceae</taxon>
        <taxon>Desulfovibrio</taxon>
    </lineage>
</organism>
<dbReference type="RefSeq" id="WP_172961579.1">
    <property type="nucleotide sequence ID" value="NZ_AP017378.1"/>
</dbReference>
<sequence length="59" mass="6798">MELISLGLGEHDEPTYTEEERQRDRAELIEQLRSQIESGEYKPSIGRISMNIFTDITGD</sequence>
<feature type="region of interest" description="Disordered" evidence="1">
    <location>
        <begin position="1"/>
        <end position="23"/>
    </location>
</feature>
<proteinExistence type="predicted"/>
<keyword evidence="4" id="KW-1185">Reference proteome</keyword>
<feature type="domain" description="Anti-sigma-28 factor FlgM C-terminal" evidence="2">
    <location>
        <begin position="24"/>
        <end position="52"/>
    </location>
</feature>
<accession>A0A2Z6AUS3</accession>
<gene>
    <name evidence="3" type="ORF">DFE_0219</name>
</gene>
<evidence type="ECO:0000256" key="1">
    <source>
        <dbReference type="SAM" id="MobiDB-lite"/>
    </source>
</evidence>
<dbReference type="InterPro" id="IPR031316">
    <property type="entry name" value="FlgM_C"/>
</dbReference>
<dbReference type="AlphaFoldDB" id="A0A2Z6AUS3"/>